<dbReference type="PANTHER" id="PTHR47991">
    <property type="entry name" value="OXOGLUTARATE/IRON-DEPENDENT DIOXYGENASE"/>
    <property type="match status" value="1"/>
</dbReference>
<dbReference type="GO" id="GO:0046872">
    <property type="term" value="F:metal ion binding"/>
    <property type="evidence" value="ECO:0007669"/>
    <property type="project" value="UniProtKB-KW"/>
</dbReference>
<keyword evidence="3" id="KW-0408">Iron</keyword>
<dbReference type="Gramene" id="Solyc10g076845.1.1">
    <property type="protein sequence ID" value="Solyc10g076845.1.1"/>
    <property type="gene ID" value="Solyc10g076845.1"/>
</dbReference>
<dbReference type="OMA" id="WIYLKVE"/>
<evidence type="ECO:0000313" key="6">
    <source>
        <dbReference type="Proteomes" id="UP000004994"/>
    </source>
</evidence>
<evidence type="ECO:0000256" key="1">
    <source>
        <dbReference type="ARBA" id="ARBA00022723"/>
    </source>
</evidence>
<dbReference type="SUPFAM" id="SSF51197">
    <property type="entry name" value="Clavaminate synthase-like"/>
    <property type="match status" value="1"/>
</dbReference>
<dbReference type="EnsemblPlants" id="Solyc10g076845.1.1">
    <property type="protein sequence ID" value="Solyc10g076845.1.1"/>
    <property type="gene ID" value="Solyc10g076845.1"/>
</dbReference>
<dbReference type="GO" id="GO:0016491">
    <property type="term" value="F:oxidoreductase activity"/>
    <property type="evidence" value="ECO:0007669"/>
    <property type="project" value="UniProtKB-KW"/>
</dbReference>
<evidence type="ECO:0000256" key="2">
    <source>
        <dbReference type="ARBA" id="ARBA00023002"/>
    </source>
</evidence>
<dbReference type="InParanoid" id="A0A3Q7IK05"/>
<feature type="domain" description="Isopenicillin N synthase-like Fe(2+) 2OG dioxygenase" evidence="4">
    <location>
        <begin position="137"/>
        <end position="185"/>
    </location>
</feature>
<name>A0A3Q7IK05_SOLLC</name>
<reference evidence="5" key="2">
    <citation type="submission" date="2019-01" db="UniProtKB">
        <authorList>
            <consortium name="EnsemblPlants"/>
        </authorList>
    </citation>
    <scope>IDENTIFICATION</scope>
    <source>
        <strain evidence="5">cv. Heinz 1706</strain>
    </source>
</reference>
<dbReference type="Pfam" id="PF03171">
    <property type="entry name" value="2OG-FeII_Oxy"/>
    <property type="match status" value="1"/>
</dbReference>
<keyword evidence="1" id="KW-0479">Metal-binding</keyword>
<keyword evidence="2" id="KW-0560">Oxidoreductase</keyword>
<dbReference type="InterPro" id="IPR050295">
    <property type="entry name" value="Plant_2OG-oxidoreductases"/>
</dbReference>
<dbReference type="InterPro" id="IPR027443">
    <property type="entry name" value="IPNS-like_sf"/>
</dbReference>
<keyword evidence="6" id="KW-1185">Reference proteome</keyword>
<sequence>MEDSFLDKVCEISKQSFALLLKRSYNMVNQMEGYGNDKVLTDKQRLDLSDRLYLHVFPEDIRKLQLWPQKPDCFRYILRFYSEMTELDTHRANKILLGGRDVFEEYMKNMKLLSESLLKAMNCFLDQCGERGTTIARFNFYPPCPRPDFVLRVKQHADASAITILLQDKEVEGLQIMSNGIFKRVLTNAEQEKNTLAIFIMPDVAVGIGPVEKLINEERPRAYKDIKNYVALFFQSYQQGKIPIEAAKISN</sequence>
<organism evidence="5">
    <name type="scientific">Solanum lycopersicum</name>
    <name type="common">Tomato</name>
    <name type="synonym">Lycopersicon esculentum</name>
    <dbReference type="NCBI Taxonomy" id="4081"/>
    <lineage>
        <taxon>Eukaryota</taxon>
        <taxon>Viridiplantae</taxon>
        <taxon>Streptophyta</taxon>
        <taxon>Embryophyta</taxon>
        <taxon>Tracheophyta</taxon>
        <taxon>Spermatophyta</taxon>
        <taxon>Magnoliopsida</taxon>
        <taxon>eudicotyledons</taxon>
        <taxon>Gunneridae</taxon>
        <taxon>Pentapetalae</taxon>
        <taxon>asterids</taxon>
        <taxon>lamiids</taxon>
        <taxon>Solanales</taxon>
        <taxon>Solanaceae</taxon>
        <taxon>Solanoideae</taxon>
        <taxon>Solaneae</taxon>
        <taxon>Solanum</taxon>
        <taxon>Solanum subgen. Lycopersicon</taxon>
    </lineage>
</organism>
<evidence type="ECO:0000256" key="3">
    <source>
        <dbReference type="ARBA" id="ARBA00023004"/>
    </source>
</evidence>
<proteinExistence type="predicted"/>
<protein>
    <recommendedName>
        <fullName evidence="4">Isopenicillin N synthase-like Fe(2+) 2OG dioxygenase domain-containing protein</fullName>
    </recommendedName>
</protein>
<dbReference type="Proteomes" id="UP000004994">
    <property type="component" value="Chromosome 10"/>
</dbReference>
<dbReference type="InterPro" id="IPR044861">
    <property type="entry name" value="IPNS-like_FE2OG_OXY"/>
</dbReference>
<dbReference type="Gene3D" id="2.60.120.330">
    <property type="entry name" value="B-lactam Antibiotic, Isopenicillin N Synthase, Chain"/>
    <property type="match status" value="1"/>
</dbReference>
<reference evidence="5" key="1">
    <citation type="journal article" date="2012" name="Nature">
        <title>The tomato genome sequence provides insights into fleshy fruit evolution.</title>
        <authorList>
            <consortium name="Tomato Genome Consortium"/>
        </authorList>
    </citation>
    <scope>NUCLEOTIDE SEQUENCE [LARGE SCALE GENOMIC DNA]</scope>
    <source>
        <strain evidence="5">cv. Heinz 1706</strain>
    </source>
</reference>
<accession>A0A3Q7IK05</accession>
<dbReference type="AlphaFoldDB" id="A0A3Q7IK05"/>
<evidence type="ECO:0000259" key="4">
    <source>
        <dbReference type="Pfam" id="PF03171"/>
    </source>
</evidence>
<evidence type="ECO:0000313" key="5">
    <source>
        <dbReference type="EnsemblPlants" id="Solyc10g076845.1.1"/>
    </source>
</evidence>